<keyword evidence="8 14" id="KW-0472">Membrane</keyword>
<feature type="transmembrane region" description="Helical" evidence="14">
    <location>
        <begin position="161"/>
        <end position="184"/>
    </location>
</feature>
<sequence length="215" mass="24149">MDQKWNQMLLILLFCQKFISADKVIVKDGADASVLCDPKEKNTIFWFRVLDGSNMEFIASFSSTGMKKSVIEGFDTKYKMANEKTLVIKSFSNKDDSGMYGCAALYKGNELKFGPITRVGEAKTEPVTIPAVLTTTQTKPTTKPCKCTEKKPGLSMFCNPIILGSLAGGCGLLLLLLIIITLYCNKMRTRRCPHHYKRKPRMDGLEKQMMTNRHV</sequence>
<dbReference type="InterPro" id="IPR013783">
    <property type="entry name" value="Ig-like_fold"/>
</dbReference>
<keyword evidence="7" id="KW-1064">Adaptive immunity</keyword>
<evidence type="ECO:0000256" key="4">
    <source>
        <dbReference type="ARBA" id="ARBA00022729"/>
    </source>
</evidence>
<dbReference type="InterPro" id="IPR003598">
    <property type="entry name" value="Ig_sub2"/>
</dbReference>
<dbReference type="InterPro" id="IPR015468">
    <property type="entry name" value="CD8_asu"/>
</dbReference>
<evidence type="ECO:0000259" key="16">
    <source>
        <dbReference type="SMART" id="SM00408"/>
    </source>
</evidence>
<keyword evidence="13" id="KW-0393">Immunoglobulin domain</keyword>
<reference evidence="17" key="2">
    <citation type="submission" date="2016-06" db="EMBL/GenBank/DDBJ databases">
        <title>The genome of a short-lived fish provides insights into sex chromosome evolution and the genetic control of aging.</title>
        <authorList>
            <person name="Reichwald K."/>
            <person name="Felder M."/>
            <person name="Petzold A."/>
            <person name="Koch P."/>
            <person name="Groth M."/>
            <person name="Platzer M."/>
        </authorList>
    </citation>
    <scope>NUCLEOTIDE SEQUENCE</scope>
    <source>
        <tissue evidence="17">Brain</tissue>
    </source>
</reference>
<evidence type="ECO:0000256" key="10">
    <source>
        <dbReference type="ARBA" id="ARBA00023157"/>
    </source>
</evidence>
<keyword evidence="5" id="KW-0391">Immunity</keyword>
<keyword evidence="3 14" id="KW-0812">Transmembrane</keyword>
<keyword evidence="6 14" id="KW-1133">Transmembrane helix</keyword>
<name>A0A1A7XBL6_9TELE</name>
<dbReference type="PANTHER" id="PTHR10441:SF2">
    <property type="entry name" value="T-CELL SURFACE GLYCOPROTEIN CD8 ALPHA CHAIN"/>
    <property type="match status" value="1"/>
</dbReference>
<evidence type="ECO:0000256" key="7">
    <source>
        <dbReference type="ARBA" id="ARBA00023130"/>
    </source>
</evidence>
<comment type="subcellular location">
    <subcellularLocation>
        <location evidence="1">Cell membrane</location>
        <topology evidence="1">Single-pass type I membrane protein</topology>
    </subcellularLocation>
</comment>
<evidence type="ECO:0000313" key="17">
    <source>
        <dbReference type="EMBL" id="SBP15343.1"/>
    </source>
</evidence>
<keyword evidence="12" id="KW-0449">Lipoprotein</keyword>
<evidence type="ECO:0000256" key="14">
    <source>
        <dbReference type="SAM" id="Phobius"/>
    </source>
</evidence>
<evidence type="ECO:0000256" key="2">
    <source>
        <dbReference type="ARBA" id="ARBA00022475"/>
    </source>
</evidence>
<keyword evidence="11" id="KW-0325">Glycoprotein</keyword>
<evidence type="ECO:0000256" key="5">
    <source>
        <dbReference type="ARBA" id="ARBA00022859"/>
    </source>
</evidence>
<evidence type="ECO:0000256" key="1">
    <source>
        <dbReference type="ARBA" id="ARBA00004251"/>
    </source>
</evidence>
<evidence type="ECO:0000256" key="3">
    <source>
        <dbReference type="ARBA" id="ARBA00022692"/>
    </source>
</evidence>
<dbReference type="CDD" id="cd00099">
    <property type="entry name" value="IgV"/>
    <property type="match status" value="1"/>
</dbReference>
<accession>A0A1A7XBL6</accession>
<feature type="signal peptide" evidence="15">
    <location>
        <begin position="1"/>
        <end position="21"/>
    </location>
</feature>
<dbReference type="PANTHER" id="PTHR10441">
    <property type="entry name" value="CD8 ALPHA CHAIN"/>
    <property type="match status" value="1"/>
</dbReference>
<dbReference type="GO" id="GO:0002250">
    <property type="term" value="P:adaptive immune response"/>
    <property type="evidence" value="ECO:0007669"/>
    <property type="project" value="UniProtKB-KW"/>
</dbReference>
<dbReference type="InterPro" id="IPR036179">
    <property type="entry name" value="Ig-like_dom_sf"/>
</dbReference>
<organism evidence="17">
    <name type="scientific">Iconisemion striatum</name>
    <dbReference type="NCBI Taxonomy" id="60296"/>
    <lineage>
        <taxon>Eukaryota</taxon>
        <taxon>Metazoa</taxon>
        <taxon>Chordata</taxon>
        <taxon>Craniata</taxon>
        <taxon>Vertebrata</taxon>
        <taxon>Euteleostomi</taxon>
        <taxon>Actinopterygii</taxon>
        <taxon>Neopterygii</taxon>
        <taxon>Teleostei</taxon>
        <taxon>Neoteleostei</taxon>
        <taxon>Acanthomorphata</taxon>
        <taxon>Ovalentaria</taxon>
        <taxon>Atherinomorphae</taxon>
        <taxon>Cyprinodontiformes</taxon>
        <taxon>Nothobranchiidae</taxon>
        <taxon>Iconisemion</taxon>
    </lineage>
</organism>
<keyword evidence="4 15" id="KW-0732">Signal</keyword>
<dbReference type="EMBL" id="HADW01013943">
    <property type="protein sequence ID" value="SBP15343.1"/>
    <property type="molecule type" value="Transcribed_RNA"/>
</dbReference>
<evidence type="ECO:0000256" key="8">
    <source>
        <dbReference type="ARBA" id="ARBA00023136"/>
    </source>
</evidence>
<evidence type="ECO:0000256" key="15">
    <source>
        <dbReference type="SAM" id="SignalP"/>
    </source>
</evidence>
<dbReference type="GO" id="GO:0005886">
    <property type="term" value="C:plasma membrane"/>
    <property type="evidence" value="ECO:0007669"/>
    <property type="project" value="UniProtKB-SubCell"/>
</dbReference>
<feature type="domain" description="Immunoglobulin subtype 2" evidence="16">
    <location>
        <begin position="27"/>
        <end position="109"/>
    </location>
</feature>
<evidence type="ECO:0000256" key="11">
    <source>
        <dbReference type="ARBA" id="ARBA00023180"/>
    </source>
</evidence>
<dbReference type="SUPFAM" id="SSF48726">
    <property type="entry name" value="Immunoglobulin"/>
    <property type="match status" value="1"/>
</dbReference>
<proteinExistence type="predicted"/>
<dbReference type="Gene3D" id="2.60.40.10">
    <property type="entry name" value="Immunoglobulins"/>
    <property type="match status" value="1"/>
</dbReference>
<reference evidence="17" key="1">
    <citation type="submission" date="2016-05" db="EMBL/GenBank/DDBJ databases">
        <authorList>
            <person name="Lavstsen T."/>
            <person name="Jespersen J.S."/>
        </authorList>
    </citation>
    <scope>NUCLEOTIDE SEQUENCE</scope>
    <source>
        <tissue evidence="17">Brain</tissue>
    </source>
</reference>
<evidence type="ECO:0000256" key="9">
    <source>
        <dbReference type="ARBA" id="ARBA00023139"/>
    </source>
</evidence>
<protein>
    <submittedName>
        <fullName evidence="17">CD8 antigen, alpha polypeptide</fullName>
    </submittedName>
</protein>
<evidence type="ECO:0000256" key="6">
    <source>
        <dbReference type="ARBA" id="ARBA00022989"/>
    </source>
</evidence>
<evidence type="ECO:0000256" key="13">
    <source>
        <dbReference type="ARBA" id="ARBA00023319"/>
    </source>
</evidence>
<evidence type="ECO:0000256" key="12">
    <source>
        <dbReference type="ARBA" id="ARBA00023288"/>
    </source>
</evidence>
<dbReference type="SMART" id="SM00408">
    <property type="entry name" value="IGc2"/>
    <property type="match status" value="1"/>
</dbReference>
<dbReference type="AlphaFoldDB" id="A0A1A7XBL6"/>
<keyword evidence="10" id="KW-1015">Disulfide bond</keyword>
<gene>
    <name evidence="17" type="primary">CD8A</name>
</gene>
<keyword evidence="2" id="KW-1003">Cell membrane</keyword>
<feature type="chain" id="PRO_5008362976" evidence="15">
    <location>
        <begin position="22"/>
        <end position="215"/>
    </location>
</feature>
<keyword evidence="9" id="KW-0564">Palmitate</keyword>